<dbReference type="SUPFAM" id="SSF53850">
    <property type="entry name" value="Periplasmic binding protein-like II"/>
    <property type="match status" value="1"/>
</dbReference>
<comment type="caution">
    <text evidence="1">The sequence shown here is derived from an EMBL/GenBank/DDBJ whole genome shotgun (WGS) entry which is preliminary data.</text>
</comment>
<reference evidence="2" key="1">
    <citation type="journal article" date="2020" name="Int. J. Syst. Evol. Microbiol.">
        <title>Alteromonas alba sp. nov., a marine bacterium isolated from the seawater of the West Pacific Ocean.</title>
        <authorList>
            <person name="Sun C."/>
            <person name="Wu Y.-H."/>
            <person name="Xamxidin M."/>
            <person name="Cheng H."/>
            <person name="Xu X.-W."/>
        </authorList>
    </citation>
    <scope>NUCLEOTIDE SEQUENCE [LARGE SCALE GENOMIC DNA]</scope>
    <source>
        <strain evidence="2">9a2</strain>
    </source>
</reference>
<accession>A0ABX5CRI8</accession>
<evidence type="ECO:0000313" key="2">
    <source>
        <dbReference type="Proteomes" id="UP000239539"/>
    </source>
</evidence>
<keyword evidence="2" id="KW-1185">Reference proteome</keyword>
<dbReference type="Proteomes" id="UP000239539">
    <property type="component" value="Unassembled WGS sequence"/>
</dbReference>
<gene>
    <name evidence="1" type="ORF">C6Y39_02730</name>
</gene>
<evidence type="ECO:0000313" key="1">
    <source>
        <dbReference type="EMBL" id="PRO70169.1"/>
    </source>
</evidence>
<name>A0ABX5CRI8_9ALTE</name>
<organism evidence="1 2">
    <name type="scientific">Alteromonas gracilis</name>
    <dbReference type="NCBI Taxonomy" id="1479524"/>
    <lineage>
        <taxon>Bacteria</taxon>
        <taxon>Pseudomonadati</taxon>
        <taxon>Pseudomonadota</taxon>
        <taxon>Gammaproteobacteria</taxon>
        <taxon>Alteromonadales</taxon>
        <taxon>Alteromonadaceae</taxon>
        <taxon>Alteromonas/Salinimonas group</taxon>
        <taxon>Alteromonas</taxon>
    </lineage>
</organism>
<evidence type="ECO:0008006" key="3">
    <source>
        <dbReference type="Google" id="ProtNLM"/>
    </source>
</evidence>
<dbReference type="RefSeq" id="WP_105929801.1">
    <property type="nucleotide sequence ID" value="NZ_PVNO01000005.1"/>
</dbReference>
<dbReference type="EMBL" id="PVNO01000005">
    <property type="protein sequence ID" value="PRO70169.1"/>
    <property type="molecule type" value="Genomic_DNA"/>
</dbReference>
<protein>
    <recommendedName>
        <fullName evidence="3">Solute-binding protein family 3/N-terminal domain-containing protein</fullName>
    </recommendedName>
</protein>
<dbReference type="Gene3D" id="3.40.190.10">
    <property type="entry name" value="Periplasmic binding protein-like II"/>
    <property type="match status" value="2"/>
</dbReference>
<sequence length="276" mass="31340">MKRFGNSTHRIIQTISIILCVSFFSSTIKADTYIVGAQNIEYSPYYNFSSPHEKGLGWAILEAFSKHSGHQFIYLSMPVKRLQIELKKGNVDFVFPDNPRWNDPITYSVDKAYSLPLVDTFAVTLVKPENKGKGIGFVSNLIIPDGFTPAKWKKQINENTVNVIGVNSVYEGLSLLNKEKANAMDIEYNVAQRILRRYPNIGEFTADLTLPYNTVSFSVSTLKHPDIIHELNTFLNSNSKTINEIKNKYGIEETKQLTQRLMKQQGLTKNVLWPAL</sequence>
<proteinExistence type="predicted"/>